<comment type="caution">
    <text evidence="2">The sequence shown here is derived from an EMBL/GenBank/DDBJ whole genome shotgun (WGS) entry which is preliminary data.</text>
</comment>
<evidence type="ECO:0000313" key="2">
    <source>
        <dbReference type="EMBL" id="MDA8486164.1"/>
    </source>
</evidence>
<keyword evidence="3" id="KW-1185">Reference proteome</keyword>
<reference evidence="2 3" key="1">
    <citation type="submission" date="2022-07" db="EMBL/GenBank/DDBJ databases">
        <title>Genome Analysis of Selected Gammaproteobacteria from Nigerian Food snails.</title>
        <authorList>
            <person name="Okafor A.C."/>
        </authorList>
    </citation>
    <scope>NUCLEOTIDE SEQUENCE [LARGE SCALE GENOMIC DNA]</scope>
    <source>
        <strain evidence="2 3">Awg 2</strain>
    </source>
</reference>
<feature type="domain" description="Polysaccharide pyruvyl transferase" evidence="1">
    <location>
        <begin position="13"/>
        <end position="310"/>
    </location>
</feature>
<keyword evidence="2" id="KW-0808">Transferase</keyword>
<dbReference type="RefSeq" id="WP_271472184.1">
    <property type="nucleotide sequence ID" value="NZ_JANEWF010000041.1"/>
</dbReference>
<dbReference type="GO" id="GO:0016740">
    <property type="term" value="F:transferase activity"/>
    <property type="evidence" value="ECO:0007669"/>
    <property type="project" value="UniProtKB-KW"/>
</dbReference>
<accession>A0ABT4YBI3</accession>
<dbReference type="InterPro" id="IPR007345">
    <property type="entry name" value="Polysacch_pyruvyl_Trfase"/>
</dbReference>
<evidence type="ECO:0000313" key="3">
    <source>
        <dbReference type="Proteomes" id="UP001211689"/>
    </source>
</evidence>
<name>A0ABT4YBI3_METRE</name>
<organism evidence="2 3">
    <name type="scientific">Metapseudomonas resinovorans</name>
    <name type="common">Pseudomonas resinovorans</name>
    <dbReference type="NCBI Taxonomy" id="53412"/>
    <lineage>
        <taxon>Bacteria</taxon>
        <taxon>Pseudomonadati</taxon>
        <taxon>Pseudomonadota</taxon>
        <taxon>Gammaproteobacteria</taxon>
        <taxon>Pseudomonadales</taxon>
        <taxon>Pseudomonadaceae</taxon>
        <taxon>Metapseudomonas</taxon>
    </lineage>
</organism>
<protein>
    <submittedName>
        <fullName evidence="2">Polysaccharide pyruvyl transferase family protein</fullName>
    </submittedName>
</protein>
<sequence length="380" mass="42608">MKIALVTIHNANNYGAIFQAFALQEVLSRYGEVEIVDYENRHVSRSFDLVRLKPTLHGALGAGKDIFRILPRARAIKKFKAFIRTNFKLTDRLSQRDLLQNGLKDFDCYVAGSDQIWNPACVSDRREIDPVYFLDFASNGCRKISYASSLGSYVYDENEKAILKNLLRDFSNISVREKSAKEFLDSLLGGGVSHVLDPTLLLSMEEWLVRLDVNNYKAKLPEEKYILLYTVPKVPLIRKAVDLVAKKMKLKIISLDQGLSAGAAVDRQIRDAGPLEFLKLFAGAEFIVTDSFHGVCFSLNFNKPFMAISPGKHSNRLESLLGGLGLINRLIGSEDELKGFSGFESDCSYREALQSMREASLNYLTRSLEGMGAQSARLNL</sequence>
<proteinExistence type="predicted"/>
<dbReference type="Proteomes" id="UP001211689">
    <property type="component" value="Unassembled WGS sequence"/>
</dbReference>
<gene>
    <name evidence="2" type="ORF">NNO07_24130</name>
</gene>
<evidence type="ECO:0000259" key="1">
    <source>
        <dbReference type="Pfam" id="PF04230"/>
    </source>
</evidence>
<dbReference type="Pfam" id="PF04230">
    <property type="entry name" value="PS_pyruv_trans"/>
    <property type="match status" value="1"/>
</dbReference>
<dbReference type="EMBL" id="JANEWF010000041">
    <property type="protein sequence ID" value="MDA8486164.1"/>
    <property type="molecule type" value="Genomic_DNA"/>
</dbReference>